<name>A0AA39IWK7_9AGAR</name>
<evidence type="ECO:0000256" key="1">
    <source>
        <dbReference type="SAM" id="MobiDB-lite"/>
    </source>
</evidence>
<evidence type="ECO:0000313" key="2">
    <source>
        <dbReference type="EMBL" id="KAK0431827.1"/>
    </source>
</evidence>
<comment type="caution">
    <text evidence="2">The sequence shown here is derived from an EMBL/GenBank/DDBJ whole genome shotgun (WGS) entry which is preliminary data.</text>
</comment>
<organism evidence="2 3">
    <name type="scientific">Armillaria borealis</name>
    <dbReference type="NCBI Taxonomy" id="47425"/>
    <lineage>
        <taxon>Eukaryota</taxon>
        <taxon>Fungi</taxon>
        <taxon>Dikarya</taxon>
        <taxon>Basidiomycota</taxon>
        <taxon>Agaricomycotina</taxon>
        <taxon>Agaricomycetes</taxon>
        <taxon>Agaricomycetidae</taxon>
        <taxon>Agaricales</taxon>
        <taxon>Marasmiineae</taxon>
        <taxon>Physalacriaceae</taxon>
        <taxon>Armillaria</taxon>
    </lineage>
</organism>
<feature type="region of interest" description="Disordered" evidence="1">
    <location>
        <begin position="201"/>
        <end position="234"/>
    </location>
</feature>
<dbReference type="AlphaFoldDB" id="A0AA39IWK7"/>
<gene>
    <name evidence="2" type="ORF">EV421DRAFT_1742829</name>
</gene>
<dbReference type="Proteomes" id="UP001175226">
    <property type="component" value="Unassembled WGS sequence"/>
</dbReference>
<dbReference type="EMBL" id="JAUEPT010000106">
    <property type="protein sequence ID" value="KAK0431827.1"/>
    <property type="molecule type" value="Genomic_DNA"/>
</dbReference>
<proteinExistence type="predicted"/>
<keyword evidence="3" id="KW-1185">Reference proteome</keyword>
<sequence length="234" mass="26921">MAMITGADEDHRHDLQAMTGSTSYYRGFACYPEHTEYIDQKITAAAHEFHHLRKTCTSSQRPRFYRQRPSPSLSSTTTAFKVTYVTLDSVRGGPFNNGVGYLREKDQRNAVEKKDLDTRTIYFTSFGLRWLISALHNPPSFLATEMLYQQNGPNGRGISKMSDIQNEFMTYHLFRTQNSEIRQYLRTGGLQLVAPELEVAKESKRTPFPGSKLLSWNDDHRRGRAAADERDQDW</sequence>
<feature type="compositionally biased region" description="Basic and acidic residues" evidence="1">
    <location>
        <begin position="217"/>
        <end position="234"/>
    </location>
</feature>
<accession>A0AA39IWK7</accession>
<protein>
    <submittedName>
        <fullName evidence="2">Uncharacterized protein</fullName>
    </submittedName>
</protein>
<evidence type="ECO:0000313" key="3">
    <source>
        <dbReference type="Proteomes" id="UP001175226"/>
    </source>
</evidence>
<reference evidence="2" key="1">
    <citation type="submission" date="2023-06" db="EMBL/GenBank/DDBJ databases">
        <authorList>
            <consortium name="Lawrence Berkeley National Laboratory"/>
            <person name="Ahrendt S."/>
            <person name="Sahu N."/>
            <person name="Indic B."/>
            <person name="Wong-Bajracharya J."/>
            <person name="Merenyi Z."/>
            <person name="Ke H.-M."/>
            <person name="Monk M."/>
            <person name="Kocsube S."/>
            <person name="Drula E."/>
            <person name="Lipzen A."/>
            <person name="Balint B."/>
            <person name="Henrissat B."/>
            <person name="Andreopoulos B."/>
            <person name="Martin F.M."/>
            <person name="Harder C.B."/>
            <person name="Rigling D."/>
            <person name="Ford K.L."/>
            <person name="Foster G.D."/>
            <person name="Pangilinan J."/>
            <person name="Papanicolaou A."/>
            <person name="Barry K."/>
            <person name="LaButti K."/>
            <person name="Viragh M."/>
            <person name="Koriabine M."/>
            <person name="Yan M."/>
            <person name="Riley R."/>
            <person name="Champramary S."/>
            <person name="Plett K.L."/>
            <person name="Tsai I.J."/>
            <person name="Slot J."/>
            <person name="Sipos G."/>
            <person name="Plett J."/>
            <person name="Nagy L.G."/>
            <person name="Grigoriev I.V."/>
        </authorList>
    </citation>
    <scope>NUCLEOTIDE SEQUENCE</scope>
    <source>
        <strain evidence="2">FPL87.14</strain>
    </source>
</reference>